<dbReference type="RefSeq" id="WP_278235985.1">
    <property type="nucleotide sequence ID" value="NZ_JBAGLP010000105.1"/>
</dbReference>
<keyword evidence="4 7" id="KW-0812">Transmembrane</keyword>
<protein>
    <submittedName>
        <fullName evidence="10">Sugar ABC transporter permease</fullName>
    </submittedName>
</protein>
<dbReference type="PANTHER" id="PTHR30193:SF37">
    <property type="entry name" value="INNER MEMBRANE ABC TRANSPORTER PERMEASE PROTEIN YCJO"/>
    <property type="match status" value="1"/>
</dbReference>
<dbReference type="PANTHER" id="PTHR30193">
    <property type="entry name" value="ABC TRANSPORTER PERMEASE PROTEIN"/>
    <property type="match status" value="1"/>
</dbReference>
<keyword evidence="5 7" id="KW-1133">Transmembrane helix</keyword>
<dbReference type="PROSITE" id="PS50928">
    <property type="entry name" value="ABC_TM1"/>
    <property type="match status" value="1"/>
</dbReference>
<feature type="transmembrane region" description="Helical" evidence="7">
    <location>
        <begin position="39"/>
        <end position="66"/>
    </location>
</feature>
<evidence type="ECO:0000256" key="4">
    <source>
        <dbReference type="ARBA" id="ARBA00022692"/>
    </source>
</evidence>
<dbReference type="InterPro" id="IPR000515">
    <property type="entry name" value="MetI-like"/>
</dbReference>
<keyword evidence="6 7" id="KW-0472">Membrane</keyword>
<gene>
    <name evidence="10" type="ORF">V5O49_02395</name>
</gene>
<dbReference type="CDD" id="cd06261">
    <property type="entry name" value="TM_PBP2"/>
    <property type="match status" value="1"/>
</dbReference>
<dbReference type="InterPro" id="IPR051393">
    <property type="entry name" value="ABC_transporter_permease"/>
</dbReference>
<feature type="transmembrane region" description="Helical" evidence="7">
    <location>
        <begin position="135"/>
        <end position="156"/>
    </location>
</feature>
<evidence type="ECO:0000313" key="10">
    <source>
        <dbReference type="EMBL" id="MEG3613968.1"/>
    </source>
</evidence>
<name>A0ABU7Z3G7_9MICO</name>
<accession>A0ABU7Z3G7</accession>
<evidence type="ECO:0000256" key="8">
    <source>
        <dbReference type="SAM" id="MobiDB-lite"/>
    </source>
</evidence>
<keyword evidence="11" id="KW-1185">Reference proteome</keyword>
<reference evidence="10" key="2">
    <citation type="submission" date="2024-02" db="EMBL/GenBank/DDBJ databases">
        <authorList>
            <person name="Prathaban M."/>
            <person name="Mythili R."/>
            <person name="Sharmila Devi N."/>
            <person name="Sobanaa M."/>
            <person name="Prathiviraj R."/>
            <person name="Selvin J."/>
        </authorList>
    </citation>
    <scope>NUCLEOTIDE SEQUENCE</scope>
    <source>
        <strain evidence="10">MP1014</strain>
    </source>
</reference>
<feature type="region of interest" description="Disordered" evidence="8">
    <location>
        <begin position="1"/>
        <end position="29"/>
    </location>
</feature>
<sequence>MATIAVDDRSSGASGPSPAAPPGPRRRRPGSRLKLRNTLIGWSFILPNFLGFGLLTLIPVVTLFYLSLTEWNVFGGAEFIGLDNYTRMIGDTSYHTALFNTIYYSAVHIPATLVASLGLALLLNRKLRGVAFFRTVAFFPYITSIVAIAVVWNMLFSPEYGPINQFLTFLGVDDPPGWTTSADSSMPAVIIVGVWREMGYYMLLLLAGLQTVPGELYEAARVDGAGAWGRFWNVTLPCLRPTMFFVTVILTINSLKVFDLILVMTDGGPGQSTLVLSQFIYSKGFEENQFGYASAVAVTLFFICIAVTIFQFFWNRRKDA</sequence>
<evidence type="ECO:0000256" key="3">
    <source>
        <dbReference type="ARBA" id="ARBA00022475"/>
    </source>
</evidence>
<dbReference type="Proteomes" id="UP001310387">
    <property type="component" value="Unassembled WGS sequence"/>
</dbReference>
<dbReference type="EMBL" id="JBAGLP010000105">
    <property type="protein sequence ID" value="MEG3613968.1"/>
    <property type="molecule type" value="Genomic_DNA"/>
</dbReference>
<evidence type="ECO:0000313" key="11">
    <source>
        <dbReference type="Proteomes" id="UP001310387"/>
    </source>
</evidence>
<keyword evidence="3" id="KW-1003">Cell membrane</keyword>
<feature type="transmembrane region" description="Helical" evidence="7">
    <location>
        <begin position="102"/>
        <end position="123"/>
    </location>
</feature>
<dbReference type="Pfam" id="PF00528">
    <property type="entry name" value="BPD_transp_1"/>
    <property type="match status" value="1"/>
</dbReference>
<feature type="transmembrane region" description="Helical" evidence="7">
    <location>
        <begin position="290"/>
        <end position="314"/>
    </location>
</feature>
<comment type="similarity">
    <text evidence="7">Belongs to the binding-protein-dependent transport system permease family.</text>
</comment>
<comment type="caution">
    <text evidence="10">The sequence shown here is derived from an EMBL/GenBank/DDBJ whole genome shotgun (WGS) entry which is preliminary data.</text>
</comment>
<reference evidence="10" key="1">
    <citation type="journal article" date="2024" name="Antonie Van Leeuwenhoek">
        <title>Isoptericola haloaureus sp. nov., a dimorphic actinobacterium isolated from mangrove sediments of southeast India, implicating biosaline agricultural significance through nitrogen fixation and salt tolerance genes.</title>
        <authorList>
            <person name="Prathaban M."/>
            <person name="Prathiviraj R."/>
            <person name="Ravichandran M."/>
            <person name="Natarajan S.D."/>
            <person name="Sobanaa M."/>
            <person name="Hari Krishna Kumar S."/>
            <person name="Chandrasekar V."/>
            <person name="Selvin J."/>
        </authorList>
    </citation>
    <scope>NUCLEOTIDE SEQUENCE</scope>
    <source>
        <strain evidence="10">MP1014</strain>
    </source>
</reference>
<dbReference type="SUPFAM" id="SSF161098">
    <property type="entry name" value="MetI-like"/>
    <property type="match status" value="1"/>
</dbReference>
<evidence type="ECO:0000256" key="7">
    <source>
        <dbReference type="RuleBase" id="RU363032"/>
    </source>
</evidence>
<keyword evidence="2 7" id="KW-0813">Transport</keyword>
<dbReference type="InterPro" id="IPR035906">
    <property type="entry name" value="MetI-like_sf"/>
</dbReference>
<proteinExistence type="inferred from homology"/>
<evidence type="ECO:0000256" key="6">
    <source>
        <dbReference type="ARBA" id="ARBA00023136"/>
    </source>
</evidence>
<organism evidence="10 11">
    <name type="scientific">Isoptericola haloaureus</name>
    <dbReference type="NCBI Taxonomy" id="1542902"/>
    <lineage>
        <taxon>Bacteria</taxon>
        <taxon>Bacillati</taxon>
        <taxon>Actinomycetota</taxon>
        <taxon>Actinomycetes</taxon>
        <taxon>Micrococcales</taxon>
        <taxon>Promicromonosporaceae</taxon>
        <taxon>Isoptericola</taxon>
    </lineage>
</organism>
<evidence type="ECO:0000256" key="5">
    <source>
        <dbReference type="ARBA" id="ARBA00022989"/>
    </source>
</evidence>
<evidence type="ECO:0000256" key="2">
    <source>
        <dbReference type="ARBA" id="ARBA00022448"/>
    </source>
</evidence>
<dbReference type="Gene3D" id="1.10.3720.10">
    <property type="entry name" value="MetI-like"/>
    <property type="match status" value="1"/>
</dbReference>
<evidence type="ECO:0000256" key="1">
    <source>
        <dbReference type="ARBA" id="ARBA00004651"/>
    </source>
</evidence>
<feature type="compositionally biased region" description="Basic and acidic residues" evidence="8">
    <location>
        <begin position="1"/>
        <end position="10"/>
    </location>
</feature>
<feature type="domain" description="ABC transmembrane type-1" evidence="9">
    <location>
        <begin position="98"/>
        <end position="311"/>
    </location>
</feature>
<evidence type="ECO:0000259" key="9">
    <source>
        <dbReference type="PROSITE" id="PS50928"/>
    </source>
</evidence>
<comment type="subcellular location">
    <subcellularLocation>
        <location evidence="1 7">Cell membrane</location>
        <topology evidence="1 7">Multi-pass membrane protein</topology>
    </subcellularLocation>
</comment>